<keyword evidence="3" id="KW-0479">Metal-binding</keyword>
<dbReference type="Pfam" id="PF03492">
    <property type="entry name" value="Methyltransf_7"/>
    <property type="match status" value="1"/>
</dbReference>
<dbReference type="GO" id="GO:0008168">
    <property type="term" value="F:methyltransferase activity"/>
    <property type="evidence" value="ECO:0007669"/>
    <property type="project" value="UniProtKB-KW"/>
</dbReference>
<dbReference type="InterPro" id="IPR042086">
    <property type="entry name" value="MeTrfase_capping"/>
</dbReference>
<keyword evidence="1" id="KW-0489">Methyltransferase</keyword>
<dbReference type="PANTHER" id="PTHR31009">
    <property type="entry name" value="S-ADENOSYL-L-METHIONINE:CARBOXYL METHYLTRANSFERASE FAMILY PROTEIN"/>
    <property type="match status" value="1"/>
</dbReference>
<sequence>MDSFNIHQYTPPRGYFSIDCPEVFEVNWNIYDNEFNPSNSFRDDRYNVTKCMRAVVEPLLISHFGDAIIDEVFCRYKEIISDHISKENTQFINVTSSTIKRG</sequence>
<evidence type="ECO:0000256" key="3">
    <source>
        <dbReference type="ARBA" id="ARBA00022723"/>
    </source>
</evidence>
<evidence type="ECO:0000313" key="6">
    <source>
        <dbReference type="Proteomes" id="UP000237347"/>
    </source>
</evidence>
<evidence type="ECO:0000313" key="5">
    <source>
        <dbReference type="EMBL" id="KAK7839485.1"/>
    </source>
</evidence>
<evidence type="ECO:0000256" key="2">
    <source>
        <dbReference type="ARBA" id="ARBA00022679"/>
    </source>
</evidence>
<evidence type="ECO:0000256" key="4">
    <source>
        <dbReference type="ARBA" id="ARBA00022842"/>
    </source>
</evidence>
<protein>
    <submittedName>
        <fullName evidence="5">Salicylate carboxymethyltransferase</fullName>
    </submittedName>
</protein>
<dbReference type="AlphaFoldDB" id="A0AAW0KKM1"/>
<dbReference type="InterPro" id="IPR005299">
    <property type="entry name" value="MeTrfase_7"/>
</dbReference>
<proteinExistence type="predicted"/>
<dbReference type="SUPFAM" id="SSF53335">
    <property type="entry name" value="S-adenosyl-L-methionine-dependent methyltransferases"/>
    <property type="match status" value="1"/>
</dbReference>
<keyword evidence="6" id="KW-1185">Reference proteome</keyword>
<dbReference type="Proteomes" id="UP000237347">
    <property type="component" value="Unassembled WGS sequence"/>
</dbReference>
<dbReference type="Gene3D" id="1.10.1200.270">
    <property type="entry name" value="Methyltransferase, alpha-helical capping domain"/>
    <property type="match status" value="1"/>
</dbReference>
<gene>
    <name evidence="5" type="primary">SAMT_7</name>
    <name evidence="5" type="ORF">CFP56_017969</name>
</gene>
<name>A0AAW0KKM1_QUESU</name>
<dbReference type="EMBL" id="PKMF04000282">
    <property type="protein sequence ID" value="KAK7839485.1"/>
    <property type="molecule type" value="Genomic_DNA"/>
</dbReference>
<keyword evidence="2" id="KW-0808">Transferase</keyword>
<accession>A0AAW0KKM1</accession>
<organism evidence="5 6">
    <name type="scientific">Quercus suber</name>
    <name type="common">Cork oak</name>
    <dbReference type="NCBI Taxonomy" id="58331"/>
    <lineage>
        <taxon>Eukaryota</taxon>
        <taxon>Viridiplantae</taxon>
        <taxon>Streptophyta</taxon>
        <taxon>Embryophyta</taxon>
        <taxon>Tracheophyta</taxon>
        <taxon>Spermatophyta</taxon>
        <taxon>Magnoliopsida</taxon>
        <taxon>eudicotyledons</taxon>
        <taxon>Gunneridae</taxon>
        <taxon>Pentapetalae</taxon>
        <taxon>rosids</taxon>
        <taxon>fabids</taxon>
        <taxon>Fagales</taxon>
        <taxon>Fagaceae</taxon>
        <taxon>Quercus</taxon>
    </lineage>
</organism>
<dbReference type="InterPro" id="IPR029063">
    <property type="entry name" value="SAM-dependent_MTases_sf"/>
</dbReference>
<evidence type="ECO:0000256" key="1">
    <source>
        <dbReference type="ARBA" id="ARBA00022603"/>
    </source>
</evidence>
<comment type="caution">
    <text evidence="5">The sequence shown here is derived from an EMBL/GenBank/DDBJ whole genome shotgun (WGS) entry which is preliminary data.</text>
</comment>
<keyword evidence="4" id="KW-0460">Magnesium</keyword>
<dbReference type="GO" id="GO:0046872">
    <property type="term" value="F:metal ion binding"/>
    <property type="evidence" value="ECO:0007669"/>
    <property type="project" value="UniProtKB-KW"/>
</dbReference>
<reference evidence="5 6" key="1">
    <citation type="journal article" date="2018" name="Sci. Data">
        <title>The draft genome sequence of cork oak.</title>
        <authorList>
            <person name="Ramos A.M."/>
            <person name="Usie A."/>
            <person name="Barbosa P."/>
            <person name="Barros P.M."/>
            <person name="Capote T."/>
            <person name="Chaves I."/>
            <person name="Simoes F."/>
            <person name="Abreu I."/>
            <person name="Carrasquinho I."/>
            <person name="Faro C."/>
            <person name="Guimaraes J.B."/>
            <person name="Mendonca D."/>
            <person name="Nobrega F."/>
            <person name="Rodrigues L."/>
            <person name="Saibo N.J.M."/>
            <person name="Varela M.C."/>
            <person name="Egas C."/>
            <person name="Matos J."/>
            <person name="Miguel C.M."/>
            <person name="Oliveira M.M."/>
            <person name="Ricardo C.P."/>
            <person name="Goncalves S."/>
        </authorList>
    </citation>
    <scope>NUCLEOTIDE SEQUENCE [LARGE SCALE GENOMIC DNA]</scope>
    <source>
        <strain evidence="6">cv. HL8</strain>
    </source>
</reference>
<dbReference type="GO" id="GO:0032259">
    <property type="term" value="P:methylation"/>
    <property type="evidence" value="ECO:0007669"/>
    <property type="project" value="UniProtKB-KW"/>
</dbReference>